<evidence type="ECO:0000313" key="2">
    <source>
        <dbReference type="EMBL" id="EJK54775.1"/>
    </source>
</evidence>
<gene>
    <name evidence="2" type="ORF">THAOC_25568</name>
</gene>
<keyword evidence="3" id="KW-1185">Reference proteome</keyword>
<protein>
    <submittedName>
        <fullName evidence="2">Uncharacterized protein</fullName>
    </submittedName>
</protein>
<comment type="caution">
    <text evidence="2">The sequence shown here is derived from an EMBL/GenBank/DDBJ whole genome shotgun (WGS) entry which is preliminary data.</text>
</comment>
<feature type="region of interest" description="Disordered" evidence="1">
    <location>
        <begin position="48"/>
        <end position="88"/>
    </location>
</feature>
<evidence type="ECO:0000313" key="3">
    <source>
        <dbReference type="Proteomes" id="UP000266841"/>
    </source>
</evidence>
<accession>K0RNZ9</accession>
<dbReference type="AlphaFoldDB" id="K0RNZ9"/>
<evidence type="ECO:0000256" key="1">
    <source>
        <dbReference type="SAM" id="MobiDB-lite"/>
    </source>
</evidence>
<reference evidence="2 3" key="1">
    <citation type="journal article" date="2012" name="Genome Biol.">
        <title>Genome and low-iron response of an oceanic diatom adapted to chronic iron limitation.</title>
        <authorList>
            <person name="Lommer M."/>
            <person name="Specht M."/>
            <person name="Roy A.S."/>
            <person name="Kraemer L."/>
            <person name="Andreson R."/>
            <person name="Gutowska M.A."/>
            <person name="Wolf J."/>
            <person name="Bergner S.V."/>
            <person name="Schilhabel M.B."/>
            <person name="Klostermeier U.C."/>
            <person name="Beiko R.G."/>
            <person name="Rosenstiel P."/>
            <person name="Hippler M."/>
            <person name="Laroche J."/>
        </authorList>
    </citation>
    <scope>NUCLEOTIDE SEQUENCE [LARGE SCALE GENOMIC DNA]</scope>
    <source>
        <strain evidence="2 3">CCMP1005</strain>
    </source>
</reference>
<dbReference type="Proteomes" id="UP000266841">
    <property type="component" value="Unassembled WGS sequence"/>
</dbReference>
<name>K0RNZ9_THAOC</name>
<organism evidence="2 3">
    <name type="scientific">Thalassiosira oceanica</name>
    <name type="common">Marine diatom</name>
    <dbReference type="NCBI Taxonomy" id="159749"/>
    <lineage>
        <taxon>Eukaryota</taxon>
        <taxon>Sar</taxon>
        <taxon>Stramenopiles</taxon>
        <taxon>Ochrophyta</taxon>
        <taxon>Bacillariophyta</taxon>
        <taxon>Coscinodiscophyceae</taxon>
        <taxon>Thalassiosirophycidae</taxon>
        <taxon>Thalassiosirales</taxon>
        <taxon>Thalassiosiraceae</taxon>
        <taxon>Thalassiosira</taxon>
    </lineage>
</organism>
<proteinExistence type="predicted"/>
<feature type="compositionally biased region" description="Gly residues" evidence="1">
    <location>
        <begin position="76"/>
        <end position="88"/>
    </location>
</feature>
<dbReference type="EMBL" id="AGNL01035303">
    <property type="protein sequence ID" value="EJK54775.1"/>
    <property type="molecule type" value="Genomic_DNA"/>
</dbReference>
<sequence length="88" mass="8731">MIPTSPRIGDMTVPGIGVPRGQLGGWISNLVMARGTAVPGLADTIWQGHGGPRSLSPLGPGHGGPRTLCSSSPLGPGHGPGHGGPRTL</sequence>